<evidence type="ECO:0008006" key="4">
    <source>
        <dbReference type="Google" id="ProtNLM"/>
    </source>
</evidence>
<name>A0ABV2WSF9_9NOCA</name>
<protein>
    <recommendedName>
        <fullName evidence="4">Rieske domain-containing protein</fullName>
    </recommendedName>
</protein>
<gene>
    <name evidence="2" type="ORF">ABZ510_18275</name>
</gene>
<evidence type="ECO:0000256" key="1">
    <source>
        <dbReference type="SAM" id="MobiDB-lite"/>
    </source>
</evidence>
<keyword evidence="3" id="KW-1185">Reference proteome</keyword>
<proteinExistence type="predicted"/>
<evidence type="ECO:0000313" key="3">
    <source>
        <dbReference type="Proteomes" id="UP001550628"/>
    </source>
</evidence>
<reference evidence="2 3" key="1">
    <citation type="submission" date="2024-06" db="EMBL/GenBank/DDBJ databases">
        <title>The Natural Products Discovery Center: Release of the First 8490 Sequenced Strains for Exploring Actinobacteria Biosynthetic Diversity.</title>
        <authorList>
            <person name="Kalkreuter E."/>
            <person name="Kautsar S.A."/>
            <person name="Yang D."/>
            <person name="Bader C.D."/>
            <person name="Teijaro C.N."/>
            <person name="Fluegel L."/>
            <person name="Davis C.M."/>
            <person name="Simpson J.R."/>
            <person name="Lauterbach L."/>
            <person name="Steele A.D."/>
            <person name="Gui C."/>
            <person name="Meng S."/>
            <person name="Li G."/>
            <person name="Viehrig K."/>
            <person name="Ye F."/>
            <person name="Su P."/>
            <person name="Kiefer A.F."/>
            <person name="Nichols A."/>
            <person name="Cepeda A.J."/>
            <person name="Yan W."/>
            <person name="Fan B."/>
            <person name="Jiang Y."/>
            <person name="Adhikari A."/>
            <person name="Zheng C.-J."/>
            <person name="Schuster L."/>
            <person name="Cowan T.M."/>
            <person name="Smanski M.J."/>
            <person name="Chevrette M.G."/>
            <person name="De Carvalho L.P.S."/>
            <person name="Shen B."/>
        </authorList>
    </citation>
    <scope>NUCLEOTIDE SEQUENCE [LARGE SCALE GENOMIC DNA]</scope>
    <source>
        <strain evidence="2 3">NPDC019708</strain>
    </source>
</reference>
<evidence type="ECO:0000313" key="2">
    <source>
        <dbReference type="EMBL" id="MEU1953795.1"/>
    </source>
</evidence>
<organism evidence="2 3">
    <name type="scientific">Nocardia rhamnosiphila</name>
    <dbReference type="NCBI Taxonomy" id="426716"/>
    <lineage>
        <taxon>Bacteria</taxon>
        <taxon>Bacillati</taxon>
        <taxon>Actinomycetota</taxon>
        <taxon>Actinomycetes</taxon>
        <taxon>Mycobacteriales</taxon>
        <taxon>Nocardiaceae</taxon>
        <taxon>Nocardia</taxon>
    </lineage>
</organism>
<dbReference type="RefSeq" id="WP_356959764.1">
    <property type="nucleotide sequence ID" value="NZ_JBEYBD010000035.1"/>
</dbReference>
<sequence length="114" mass="12105">MTSDRSGATEAPVELADDPHYRGLLLFSDGRVAVLSDEGFAVALTDFCDHDDCPGAANRYPAGWRRRSGIVDLEGTALGIPPSNLVSGSDQTRSDRVGPPHRPAGLNGRAHHVD</sequence>
<comment type="caution">
    <text evidence="2">The sequence shown here is derived from an EMBL/GenBank/DDBJ whole genome shotgun (WGS) entry which is preliminary data.</text>
</comment>
<accession>A0ABV2WSF9</accession>
<feature type="region of interest" description="Disordered" evidence="1">
    <location>
        <begin position="80"/>
        <end position="114"/>
    </location>
</feature>
<dbReference type="EMBL" id="JBEYBF010000012">
    <property type="protein sequence ID" value="MEU1953795.1"/>
    <property type="molecule type" value="Genomic_DNA"/>
</dbReference>
<dbReference type="Proteomes" id="UP001550628">
    <property type="component" value="Unassembled WGS sequence"/>
</dbReference>